<name>A0A1G8LCF0_9RHOB</name>
<dbReference type="RefSeq" id="WP_175491429.1">
    <property type="nucleotide sequence ID" value="NZ_FNEB01000003.1"/>
</dbReference>
<reference evidence="1 2" key="1">
    <citation type="submission" date="2016-10" db="EMBL/GenBank/DDBJ databases">
        <authorList>
            <person name="de Groot N.N."/>
        </authorList>
    </citation>
    <scope>NUCLEOTIDE SEQUENCE [LARGE SCALE GENOMIC DNA]</scope>
    <source>
        <strain evidence="1 2">DSM 28010</strain>
    </source>
</reference>
<sequence>MSQKIVLHLPRDWVADPSAMLPFYRKLTTGLAEAGIVWRAVAIDRDALPAAIERDTAFHIVNHGQVRHPRALNAGIAYVYPFWNLDPQGIRAFSSIADKPFRPARIDADKAAAFFRRLRKRLVDARQSRYEQPQQPEALPQAQAAVFLQSESHRIVGETCFLDRWTMLEAVLAATDGPVIVKPHPRELDSSVYDRLIALRDAHPRLCISSGNIHDIIAVSDKVVTINSAVGIEAYLHRKPVILCGKTDFHHIATTAQTAEKLSAALAAPAPSRQYAKYVYWYFGLNCVNAGSDALVAQVLRRVRATGYAI</sequence>
<keyword evidence="2" id="KW-1185">Reference proteome</keyword>
<dbReference type="Gene3D" id="3.40.50.12580">
    <property type="match status" value="1"/>
</dbReference>
<protein>
    <submittedName>
        <fullName evidence="1">Capsule polysaccharide biosynthesis protein</fullName>
    </submittedName>
</protein>
<dbReference type="GO" id="GO:0015774">
    <property type="term" value="P:polysaccharide transport"/>
    <property type="evidence" value="ECO:0007669"/>
    <property type="project" value="InterPro"/>
</dbReference>
<dbReference type="Pfam" id="PF05159">
    <property type="entry name" value="Capsule_synth"/>
    <property type="match status" value="1"/>
</dbReference>
<dbReference type="STRING" id="490829.SAMN05421850_103258"/>
<gene>
    <name evidence="1" type="ORF">SAMN05421850_103258</name>
</gene>
<dbReference type="AlphaFoldDB" id="A0A1G8LCF0"/>
<proteinExistence type="predicted"/>
<dbReference type="Proteomes" id="UP000199340">
    <property type="component" value="Unassembled WGS sequence"/>
</dbReference>
<evidence type="ECO:0000313" key="1">
    <source>
        <dbReference type="EMBL" id="SDI53384.1"/>
    </source>
</evidence>
<accession>A0A1G8LCF0</accession>
<organism evidence="1 2">
    <name type="scientific">Lutimaribacter saemankumensis</name>
    <dbReference type="NCBI Taxonomy" id="490829"/>
    <lineage>
        <taxon>Bacteria</taxon>
        <taxon>Pseudomonadati</taxon>
        <taxon>Pseudomonadota</taxon>
        <taxon>Alphaproteobacteria</taxon>
        <taxon>Rhodobacterales</taxon>
        <taxon>Roseobacteraceae</taxon>
        <taxon>Lutimaribacter</taxon>
    </lineage>
</organism>
<dbReference type="EMBL" id="FNEB01000003">
    <property type="protein sequence ID" value="SDI53384.1"/>
    <property type="molecule type" value="Genomic_DNA"/>
</dbReference>
<dbReference type="InterPro" id="IPR007833">
    <property type="entry name" value="Capsule_polysaccharide_synth"/>
</dbReference>
<dbReference type="GO" id="GO:0000271">
    <property type="term" value="P:polysaccharide biosynthetic process"/>
    <property type="evidence" value="ECO:0007669"/>
    <property type="project" value="InterPro"/>
</dbReference>
<dbReference type="InterPro" id="IPR043148">
    <property type="entry name" value="TagF_C"/>
</dbReference>
<evidence type="ECO:0000313" key="2">
    <source>
        <dbReference type="Proteomes" id="UP000199340"/>
    </source>
</evidence>